<name>A0A1C1C7D1_9EURO</name>
<dbReference type="InterPro" id="IPR029063">
    <property type="entry name" value="SAM-dependent_MTases_sf"/>
</dbReference>
<feature type="region of interest" description="Disordered" evidence="5">
    <location>
        <begin position="132"/>
        <end position="180"/>
    </location>
</feature>
<dbReference type="Gene3D" id="3.40.50.150">
    <property type="entry name" value="Vaccinia Virus protein VP39"/>
    <property type="match status" value="1"/>
</dbReference>
<dbReference type="PANTHER" id="PTHR44068:SF11">
    <property type="entry name" value="GERANYL DIPHOSPHATE 2-C-METHYLTRANSFERASE"/>
    <property type="match status" value="1"/>
</dbReference>
<evidence type="ECO:0000256" key="1">
    <source>
        <dbReference type="ARBA" id="ARBA00022603"/>
    </source>
</evidence>
<feature type="region of interest" description="SAM motif I" evidence="4">
    <location>
        <begin position="93"/>
        <end position="102"/>
    </location>
</feature>
<dbReference type="Proteomes" id="UP000094526">
    <property type="component" value="Unassembled WGS sequence"/>
</dbReference>
<feature type="compositionally biased region" description="Basic and acidic residues" evidence="5">
    <location>
        <begin position="132"/>
        <end position="156"/>
    </location>
</feature>
<dbReference type="InterPro" id="IPR025774">
    <property type="entry name" value="PiNMT-like"/>
</dbReference>
<proteinExistence type="inferred from homology"/>
<dbReference type="CDD" id="cd02440">
    <property type="entry name" value="AdoMet_MTases"/>
    <property type="match status" value="1"/>
</dbReference>
<dbReference type="InterPro" id="IPR013216">
    <property type="entry name" value="Methyltransf_11"/>
</dbReference>
<keyword evidence="3 4" id="KW-0949">S-adenosyl-L-methionine</keyword>
<protein>
    <submittedName>
        <fullName evidence="7">Methyltransferase</fullName>
    </submittedName>
</protein>
<feature type="region of interest" description="SAM motif II" evidence="4">
    <location>
        <begin position="206"/>
        <end position="214"/>
    </location>
</feature>
<dbReference type="Pfam" id="PF02353">
    <property type="entry name" value="CMAS"/>
    <property type="match status" value="1"/>
</dbReference>
<dbReference type="EMBL" id="LGRB01000020">
    <property type="protein sequence ID" value="OCT44396.1"/>
    <property type="molecule type" value="Genomic_DNA"/>
</dbReference>
<accession>A0A1C1C7D1</accession>
<keyword evidence="2 4" id="KW-0808">Transferase</keyword>
<reference evidence="8" key="1">
    <citation type="submission" date="2015-07" db="EMBL/GenBank/DDBJ databases">
        <authorList>
            <person name="Teixeira M.M."/>
            <person name="Souza R.C."/>
            <person name="Almeida L.G."/>
            <person name="Vicente V.A."/>
            <person name="de Hoog S."/>
            <person name="Bocca A.L."/>
            <person name="de Almeida S.R."/>
            <person name="Vasconcelos A.T."/>
            <person name="Felipe M.S."/>
        </authorList>
    </citation>
    <scope>NUCLEOTIDE SEQUENCE [LARGE SCALE GENOMIC DNA]</scope>
    <source>
        <strain evidence="8">KSF</strain>
    </source>
</reference>
<dbReference type="PROSITE" id="PS51581">
    <property type="entry name" value="SAM_GTMT"/>
    <property type="match status" value="1"/>
</dbReference>
<comment type="caution">
    <text evidence="4">Lacks conserved residue(s) required for the propagation of feature annotation.</text>
</comment>
<dbReference type="PANTHER" id="PTHR44068">
    <property type="entry name" value="ZGC:194242"/>
    <property type="match status" value="1"/>
</dbReference>
<feature type="compositionally biased region" description="Low complexity" evidence="5">
    <location>
        <begin position="162"/>
        <end position="179"/>
    </location>
</feature>
<feature type="domain" description="Methyltransferase type 11" evidence="6">
    <location>
        <begin position="189"/>
        <end position="237"/>
    </location>
</feature>
<dbReference type="OrthoDB" id="506498at2759"/>
<gene>
    <name evidence="7" type="ORF">CLCR_05983</name>
</gene>
<dbReference type="GO" id="GO:0008757">
    <property type="term" value="F:S-adenosylmethionine-dependent methyltransferase activity"/>
    <property type="evidence" value="ECO:0007669"/>
    <property type="project" value="InterPro"/>
</dbReference>
<comment type="caution">
    <text evidence="7">The sequence shown here is derived from an EMBL/GenBank/DDBJ whole genome shotgun (WGS) entry which is preliminary data.</text>
</comment>
<feature type="compositionally biased region" description="Polar residues" evidence="5">
    <location>
        <begin position="1"/>
        <end position="13"/>
    </location>
</feature>
<evidence type="ECO:0000256" key="5">
    <source>
        <dbReference type="SAM" id="MobiDB-lite"/>
    </source>
</evidence>
<evidence type="ECO:0000256" key="2">
    <source>
        <dbReference type="ARBA" id="ARBA00022679"/>
    </source>
</evidence>
<evidence type="ECO:0000313" key="8">
    <source>
        <dbReference type="Proteomes" id="UP000094526"/>
    </source>
</evidence>
<dbReference type="InterPro" id="IPR050447">
    <property type="entry name" value="Erg6_SMT_methyltransf"/>
</dbReference>
<dbReference type="eggNOG" id="KOG1269">
    <property type="taxonomic scope" value="Eukaryota"/>
</dbReference>
<dbReference type="STRING" id="86049.A0A1C1C7D1"/>
<feature type="region of interest" description="Disordered" evidence="5">
    <location>
        <begin position="1"/>
        <end position="22"/>
    </location>
</feature>
<dbReference type="GO" id="GO:0032259">
    <property type="term" value="P:methylation"/>
    <property type="evidence" value="ECO:0007669"/>
    <property type="project" value="UniProtKB-UniRule"/>
</dbReference>
<evidence type="ECO:0000256" key="4">
    <source>
        <dbReference type="PROSITE-ProRule" id="PRU00914"/>
    </source>
</evidence>
<keyword evidence="8" id="KW-1185">Reference proteome</keyword>
<evidence type="ECO:0000259" key="6">
    <source>
        <dbReference type="Pfam" id="PF08241"/>
    </source>
</evidence>
<evidence type="ECO:0000313" key="7">
    <source>
        <dbReference type="EMBL" id="OCT44396.1"/>
    </source>
</evidence>
<organism evidence="7 8">
    <name type="scientific">Cladophialophora carrionii</name>
    <dbReference type="NCBI Taxonomy" id="86049"/>
    <lineage>
        <taxon>Eukaryota</taxon>
        <taxon>Fungi</taxon>
        <taxon>Dikarya</taxon>
        <taxon>Ascomycota</taxon>
        <taxon>Pezizomycotina</taxon>
        <taxon>Eurotiomycetes</taxon>
        <taxon>Chaetothyriomycetidae</taxon>
        <taxon>Chaetothyriales</taxon>
        <taxon>Herpotrichiellaceae</taxon>
        <taxon>Cladophialophora</taxon>
    </lineage>
</organism>
<comment type="similarity">
    <text evidence="4">Belongs to the class I-like SAM-binding methyltransferase superfamily. gTMT family.</text>
</comment>
<dbReference type="SUPFAM" id="SSF53335">
    <property type="entry name" value="S-adenosyl-L-methionine-dependent methyltransferases"/>
    <property type="match status" value="1"/>
</dbReference>
<dbReference type="Pfam" id="PF08241">
    <property type="entry name" value="Methyltransf_11"/>
    <property type="match status" value="1"/>
</dbReference>
<evidence type="ECO:0000256" key="3">
    <source>
        <dbReference type="ARBA" id="ARBA00022691"/>
    </source>
</evidence>
<sequence>MGDPSETASSNPATEHVGDKYEVPAFEPHSSFDSLKQRIRHHYELASDYYYSLWGQHIHHGYFLDANETKEAAQVNLIDLLLEISQLSPNSTVLDVGCGIGGTTRHLARQKGCTVTGITISGRQVQIANRLTQEESAAKDQDQDLDQDRDPERKPEGPPSAPFASPEPATTSSPPSSGFHALGKLGGKVQYLELDAETMDQHFPSSSFDVVWISEALSHLPDKGLFFRNAARVLKPTTGKLVIADWFKDADLTPELRERDIKPIEDGMLLPPLSCMGDYVSMAEAAGLTVFHPPRDISAQVARTWDISWQLVSSPSLWAFAISQGRDGLAFLQAFRAMRRGYADGSFRYGVMCFAKA</sequence>
<dbReference type="VEuPathDB" id="FungiDB:CLCR_05983"/>
<keyword evidence="1 4" id="KW-0489">Methyltransferase</keyword>
<dbReference type="AlphaFoldDB" id="A0A1C1C7D1"/>
<dbReference type="VEuPathDB" id="FungiDB:G647_07090"/>